<name>X1EQ70_9ZZZZ</name>
<proteinExistence type="predicted"/>
<comment type="caution">
    <text evidence="1">The sequence shown here is derived from an EMBL/GenBank/DDBJ whole genome shotgun (WGS) entry which is preliminary data.</text>
</comment>
<protein>
    <submittedName>
        <fullName evidence="1">Uncharacterized protein</fullName>
    </submittedName>
</protein>
<dbReference type="EMBL" id="BART01036422">
    <property type="protein sequence ID" value="GAH10803.1"/>
    <property type="molecule type" value="Genomic_DNA"/>
</dbReference>
<organism evidence="1">
    <name type="scientific">marine sediment metagenome</name>
    <dbReference type="NCBI Taxonomy" id="412755"/>
    <lineage>
        <taxon>unclassified sequences</taxon>
        <taxon>metagenomes</taxon>
        <taxon>ecological metagenomes</taxon>
    </lineage>
</organism>
<dbReference type="AlphaFoldDB" id="X1EQ70"/>
<evidence type="ECO:0000313" key="1">
    <source>
        <dbReference type="EMBL" id="GAH10803.1"/>
    </source>
</evidence>
<reference evidence="1" key="1">
    <citation type="journal article" date="2014" name="Front. Microbiol.">
        <title>High frequency of phylogenetically diverse reductive dehalogenase-homologous genes in deep subseafloor sedimentary metagenomes.</title>
        <authorList>
            <person name="Kawai M."/>
            <person name="Futagami T."/>
            <person name="Toyoda A."/>
            <person name="Takaki Y."/>
            <person name="Nishi S."/>
            <person name="Hori S."/>
            <person name="Arai W."/>
            <person name="Tsubouchi T."/>
            <person name="Morono Y."/>
            <person name="Uchiyama I."/>
            <person name="Ito T."/>
            <person name="Fujiyama A."/>
            <person name="Inagaki F."/>
            <person name="Takami H."/>
        </authorList>
    </citation>
    <scope>NUCLEOTIDE SEQUENCE</scope>
    <source>
        <strain evidence="1">Expedition CK06-06</strain>
    </source>
</reference>
<accession>X1EQ70</accession>
<sequence length="40" mass="4873">MILLMENLLKVEATDHREIQEEIRRNLRSLGYYVKLEKKV</sequence>
<gene>
    <name evidence="1" type="ORF">S01H4_61429</name>
</gene>